<name>A0A5C3PNZ2_9APHY</name>
<protein>
    <recommendedName>
        <fullName evidence="1">F-box domain-containing protein</fullName>
    </recommendedName>
</protein>
<evidence type="ECO:0000313" key="2">
    <source>
        <dbReference type="EMBL" id="TFK87703.1"/>
    </source>
</evidence>
<evidence type="ECO:0000313" key="3">
    <source>
        <dbReference type="Proteomes" id="UP000308197"/>
    </source>
</evidence>
<feature type="domain" description="F-box" evidence="1">
    <location>
        <begin position="120"/>
        <end position="167"/>
    </location>
</feature>
<dbReference type="AlphaFoldDB" id="A0A5C3PNZ2"/>
<dbReference type="PROSITE" id="PS50181">
    <property type="entry name" value="FBOX"/>
    <property type="match status" value="1"/>
</dbReference>
<dbReference type="Proteomes" id="UP000308197">
    <property type="component" value="Unassembled WGS sequence"/>
</dbReference>
<keyword evidence="3" id="KW-1185">Reference proteome</keyword>
<evidence type="ECO:0000259" key="1">
    <source>
        <dbReference type="PROSITE" id="PS50181"/>
    </source>
</evidence>
<dbReference type="EMBL" id="ML211142">
    <property type="protein sequence ID" value="TFK87703.1"/>
    <property type="molecule type" value="Genomic_DNA"/>
</dbReference>
<gene>
    <name evidence="2" type="ORF">K466DRAFT_101700</name>
</gene>
<sequence>MTSIVQRCLPALHRAGDRYRCRTISRSPGFRLKLHQHDESDSLTSKYTSSPTIRLGQIEGWITMRLIVRALSPHLAPSDREYLARLRPSQVRRWVVARTHQLNERVASLSSVYNAAAPINRTLRTLPVELLKEIFANLTPSKSKCHRFKVLSICRLWRHLILRTSGY</sequence>
<reference evidence="2 3" key="1">
    <citation type="journal article" date="2019" name="Nat. Ecol. Evol.">
        <title>Megaphylogeny resolves global patterns of mushroom evolution.</title>
        <authorList>
            <person name="Varga T."/>
            <person name="Krizsan K."/>
            <person name="Foldi C."/>
            <person name="Dima B."/>
            <person name="Sanchez-Garcia M."/>
            <person name="Sanchez-Ramirez S."/>
            <person name="Szollosi G.J."/>
            <person name="Szarkandi J.G."/>
            <person name="Papp V."/>
            <person name="Albert L."/>
            <person name="Andreopoulos W."/>
            <person name="Angelini C."/>
            <person name="Antonin V."/>
            <person name="Barry K.W."/>
            <person name="Bougher N.L."/>
            <person name="Buchanan P."/>
            <person name="Buyck B."/>
            <person name="Bense V."/>
            <person name="Catcheside P."/>
            <person name="Chovatia M."/>
            <person name="Cooper J."/>
            <person name="Damon W."/>
            <person name="Desjardin D."/>
            <person name="Finy P."/>
            <person name="Geml J."/>
            <person name="Haridas S."/>
            <person name="Hughes K."/>
            <person name="Justo A."/>
            <person name="Karasinski D."/>
            <person name="Kautmanova I."/>
            <person name="Kiss B."/>
            <person name="Kocsube S."/>
            <person name="Kotiranta H."/>
            <person name="LaButti K.M."/>
            <person name="Lechner B.E."/>
            <person name="Liimatainen K."/>
            <person name="Lipzen A."/>
            <person name="Lukacs Z."/>
            <person name="Mihaltcheva S."/>
            <person name="Morgado L.N."/>
            <person name="Niskanen T."/>
            <person name="Noordeloos M.E."/>
            <person name="Ohm R.A."/>
            <person name="Ortiz-Santana B."/>
            <person name="Ovrebo C."/>
            <person name="Racz N."/>
            <person name="Riley R."/>
            <person name="Savchenko A."/>
            <person name="Shiryaev A."/>
            <person name="Soop K."/>
            <person name="Spirin V."/>
            <person name="Szebenyi C."/>
            <person name="Tomsovsky M."/>
            <person name="Tulloss R.E."/>
            <person name="Uehling J."/>
            <person name="Grigoriev I.V."/>
            <person name="Vagvolgyi C."/>
            <person name="Papp T."/>
            <person name="Martin F.M."/>
            <person name="Miettinen O."/>
            <person name="Hibbett D.S."/>
            <person name="Nagy L.G."/>
        </authorList>
    </citation>
    <scope>NUCLEOTIDE SEQUENCE [LARGE SCALE GENOMIC DNA]</scope>
    <source>
        <strain evidence="2 3">HHB13444</strain>
    </source>
</reference>
<dbReference type="InterPro" id="IPR001810">
    <property type="entry name" value="F-box_dom"/>
</dbReference>
<accession>A0A5C3PNZ2</accession>
<proteinExistence type="predicted"/>
<dbReference type="InParanoid" id="A0A5C3PNZ2"/>
<organism evidence="2 3">
    <name type="scientific">Polyporus arcularius HHB13444</name>
    <dbReference type="NCBI Taxonomy" id="1314778"/>
    <lineage>
        <taxon>Eukaryota</taxon>
        <taxon>Fungi</taxon>
        <taxon>Dikarya</taxon>
        <taxon>Basidiomycota</taxon>
        <taxon>Agaricomycotina</taxon>
        <taxon>Agaricomycetes</taxon>
        <taxon>Polyporales</taxon>
        <taxon>Polyporaceae</taxon>
        <taxon>Polyporus</taxon>
    </lineage>
</organism>